<feature type="region of interest" description="Disordered" evidence="6">
    <location>
        <begin position="1"/>
        <end position="35"/>
    </location>
</feature>
<comment type="subcellular location">
    <subcellularLocation>
        <location evidence="2">Chromosome</location>
        <location evidence="2">Telomere</location>
    </subcellularLocation>
    <subcellularLocation>
        <location evidence="1">Nucleus</location>
    </subcellularLocation>
</comment>
<evidence type="ECO:0000256" key="2">
    <source>
        <dbReference type="ARBA" id="ARBA00004574"/>
    </source>
</evidence>
<dbReference type="InterPro" id="IPR028631">
    <property type="entry name" value="ACD"/>
</dbReference>
<dbReference type="EMBL" id="JAPFRF010000013">
    <property type="protein sequence ID" value="KAJ7311942.1"/>
    <property type="molecule type" value="Genomic_DNA"/>
</dbReference>
<dbReference type="PANTHER" id="PTHR14487">
    <property type="entry name" value="ADRENOCORTICAL DYSPLASIA PROTEIN ACD"/>
    <property type="match status" value="1"/>
</dbReference>
<evidence type="ECO:0000313" key="8">
    <source>
        <dbReference type="EMBL" id="KAJ7311942.1"/>
    </source>
</evidence>
<evidence type="ECO:0000256" key="1">
    <source>
        <dbReference type="ARBA" id="ARBA00004123"/>
    </source>
</evidence>
<evidence type="ECO:0000256" key="4">
    <source>
        <dbReference type="ARBA" id="ARBA00022895"/>
    </source>
</evidence>
<feature type="domain" description="Shelterin complex subunit TPP1/Est3" evidence="7">
    <location>
        <begin position="39"/>
        <end position="183"/>
    </location>
</feature>
<dbReference type="AlphaFoldDB" id="A0A9Q0XEE2"/>
<name>A0A9Q0XEE2_9SAUR</name>
<dbReference type="Proteomes" id="UP001142489">
    <property type="component" value="Unassembled WGS sequence"/>
</dbReference>
<dbReference type="Pfam" id="PF10341">
    <property type="entry name" value="TPP1"/>
    <property type="match status" value="1"/>
</dbReference>
<dbReference type="InterPro" id="IPR019437">
    <property type="entry name" value="TPP1/Est3"/>
</dbReference>
<dbReference type="PANTHER" id="PTHR14487:SF3">
    <property type="entry name" value="ADRENOCORTICAL DYSPLASIA PROTEIN HOMOLOG"/>
    <property type="match status" value="1"/>
</dbReference>
<dbReference type="GO" id="GO:0016233">
    <property type="term" value="P:telomere capping"/>
    <property type="evidence" value="ECO:0007669"/>
    <property type="project" value="InterPro"/>
</dbReference>
<evidence type="ECO:0000259" key="7">
    <source>
        <dbReference type="Pfam" id="PF10341"/>
    </source>
</evidence>
<dbReference type="GO" id="GO:0070198">
    <property type="term" value="P:protein localization to chromosome, telomeric region"/>
    <property type="evidence" value="ECO:0007669"/>
    <property type="project" value="TreeGrafter"/>
</dbReference>
<organism evidence="8 9">
    <name type="scientific">Phrynocephalus forsythii</name>
    <dbReference type="NCBI Taxonomy" id="171643"/>
    <lineage>
        <taxon>Eukaryota</taxon>
        <taxon>Metazoa</taxon>
        <taxon>Chordata</taxon>
        <taxon>Craniata</taxon>
        <taxon>Vertebrata</taxon>
        <taxon>Euteleostomi</taxon>
        <taxon>Lepidosauria</taxon>
        <taxon>Squamata</taxon>
        <taxon>Bifurcata</taxon>
        <taxon>Unidentata</taxon>
        <taxon>Episquamata</taxon>
        <taxon>Toxicofera</taxon>
        <taxon>Iguania</taxon>
        <taxon>Acrodonta</taxon>
        <taxon>Agamidae</taxon>
        <taxon>Agaminae</taxon>
        <taxon>Phrynocephalus</taxon>
    </lineage>
</organism>
<evidence type="ECO:0000313" key="9">
    <source>
        <dbReference type="Proteomes" id="UP001142489"/>
    </source>
</evidence>
<proteinExistence type="predicted"/>
<gene>
    <name evidence="8" type="ORF">JRQ81_006263</name>
</gene>
<keyword evidence="4" id="KW-0779">Telomere</keyword>
<feature type="compositionally biased region" description="Basic and acidic residues" evidence="6">
    <location>
        <begin position="563"/>
        <end position="586"/>
    </location>
</feature>
<dbReference type="OrthoDB" id="9899304at2759"/>
<feature type="region of interest" description="Disordered" evidence="6">
    <location>
        <begin position="426"/>
        <end position="503"/>
    </location>
</feature>
<dbReference type="GO" id="GO:0005697">
    <property type="term" value="C:telomerase holoenzyme complex"/>
    <property type="evidence" value="ECO:0007669"/>
    <property type="project" value="InterPro"/>
</dbReference>
<dbReference type="GO" id="GO:0042162">
    <property type="term" value="F:telomeric DNA binding"/>
    <property type="evidence" value="ECO:0007669"/>
    <property type="project" value="InterPro"/>
</dbReference>
<keyword evidence="3" id="KW-0158">Chromosome</keyword>
<feature type="compositionally biased region" description="Polar residues" evidence="6">
    <location>
        <begin position="426"/>
        <end position="448"/>
    </location>
</feature>
<feature type="compositionally biased region" description="Basic and acidic residues" evidence="6">
    <location>
        <begin position="472"/>
        <end position="485"/>
    </location>
</feature>
<comment type="caution">
    <text evidence="8">The sequence shown here is derived from an EMBL/GenBank/DDBJ whole genome shotgun (WGS) entry which is preliminary data.</text>
</comment>
<feature type="compositionally biased region" description="Polar residues" evidence="6">
    <location>
        <begin position="589"/>
        <end position="598"/>
    </location>
</feature>
<dbReference type="GO" id="GO:0007004">
    <property type="term" value="P:telomere maintenance via telomerase"/>
    <property type="evidence" value="ECO:0007669"/>
    <property type="project" value="InterPro"/>
</dbReference>
<dbReference type="Gene3D" id="2.40.50.960">
    <property type="match status" value="1"/>
</dbReference>
<accession>A0A9Q0XEE2</accession>
<evidence type="ECO:0000256" key="3">
    <source>
        <dbReference type="ARBA" id="ARBA00022454"/>
    </source>
</evidence>
<dbReference type="GO" id="GO:0070187">
    <property type="term" value="C:shelterin complex"/>
    <property type="evidence" value="ECO:0007669"/>
    <property type="project" value="InterPro"/>
</dbReference>
<reference evidence="8" key="1">
    <citation type="journal article" date="2023" name="DNA Res.">
        <title>Chromosome-level genome assembly of Phrynocephalus forsythii using third-generation DNA sequencing and Hi-C analysis.</title>
        <authorList>
            <person name="Qi Y."/>
            <person name="Zhao W."/>
            <person name="Zhao Y."/>
            <person name="Niu C."/>
            <person name="Cao S."/>
            <person name="Zhang Y."/>
        </authorList>
    </citation>
    <scope>NUCLEOTIDE SEQUENCE</scope>
    <source>
        <tissue evidence="8">Muscle</tissue>
    </source>
</reference>
<dbReference type="GO" id="GO:0032211">
    <property type="term" value="P:negative regulation of telomere maintenance via telomerase"/>
    <property type="evidence" value="ECO:0007669"/>
    <property type="project" value="TreeGrafter"/>
</dbReference>
<evidence type="ECO:0000256" key="6">
    <source>
        <dbReference type="SAM" id="MobiDB-lite"/>
    </source>
</evidence>
<keyword evidence="9" id="KW-1185">Reference proteome</keyword>
<protein>
    <recommendedName>
        <fullName evidence="7">Shelterin complex subunit TPP1/Est3 domain-containing protein</fullName>
    </recommendedName>
</protein>
<evidence type="ECO:0000256" key="5">
    <source>
        <dbReference type="ARBA" id="ARBA00023242"/>
    </source>
</evidence>
<feature type="region of interest" description="Disordered" evidence="6">
    <location>
        <begin position="516"/>
        <end position="598"/>
    </location>
</feature>
<keyword evidence="5" id="KW-0539">Nucleus</keyword>
<sequence>MNRRPSRSCWREPKEVRGLQSESSNSEDSQAKGGRPSYLDPWIVNLLLEYEESETRKDGQIGHVLKVLDNASALNHDGQRPAAVLYIGDGHNYIETVFTAQAAQMPTCDVPQSEISGLVGRFIILQNYRVCFKEASKMEDCEFYILLDSFRTMPLHRKATKQHDCNQEPSVLQKIKELWQKRCALQSWLSSEPASISEVVKEIKEDRLSILKQNVKDCLSNPSDEVDFEQLNIYPETKWQAECKRDKVCLNSDIFMVPAKLLAINAESKEAFCKSCLPNISHVPDTGDSSQNEDCSTISFFSAESQEVDHSLENPWNILPELTLTTSSDSLGTPPGLPMTQQMLLASTAEKEASCPNSCTPDFLEPCAYVSHCNSEQVDSEVTASATMLPSHNVTSVKEPVRAQQIPITHHNMADTIESIPCGQPLENSHFPTSTSTLSSAHPSTGNDCSFGPMCENTEGSPAASLQRTQGRRTEDKTPETDRKGVAVKRKQMTTDDDKPSETCLISACTRQKTLEQPSAPEFPHSKQSGKLPTWKPPLTFVSTPKKSRMEEIHDQQASNQLRRSERLLRKGRDQGAAEGATRRLEQPPGSQQQQCVRGPSFKTTYKSPELCAQVRSTRLVPCPRAKSELDAGDVDACPELRLDC</sequence>
<feature type="compositionally biased region" description="Polar residues" evidence="6">
    <location>
        <begin position="458"/>
        <end position="469"/>
    </location>
</feature>